<dbReference type="PANTHER" id="PTHR22916:SF51">
    <property type="entry name" value="GLYCOSYLTRANSFERASE EPSH-RELATED"/>
    <property type="match status" value="1"/>
</dbReference>
<keyword evidence="1 4" id="KW-0328">Glycosyltransferase</keyword>
<keyword evidence="2 4" id="KW-0808">Transferase</keyword>
<accession>A0ABZ3EZR2</accession>
<dbReference type="GO" id="GO:0016757">
    <property type="term" value="F:glycosyltransferase activity"/>
    <property type="evidence" value="ECO:0007669"/>
    <property type="project" value="UniProtKB-KW"/>
</dbReference>
<reference evidence="4 5" key="1">
    <citation type="submission" date="2024-02" db="EMBL/GenBank/DDBJ databases">
        <title>Bacterial strain from lacustrine sediment.</title>
        <authorList>
            <person name="Petit C."/>
            <person name="Fadhlaoui K."/>
        </authorList>
    </citation>
    <scope>NUCLEOTIDE SEQUENCE [LARGE SCALE GENOMIC DNA]</scope>
    <source>
        <strain evidence="4 5">IPX-CK</strain>
    </source>
</reference>
<dbReference type="RefSeq" id="WP_342758493.1">
    <property type="nucleotide sequence ID" value="NZ_CP146256.1"/>
</dbReference>
<sequence length="404" mass="46673">MDKQRVYISIIVPIYNSEKYLEQCITSIINQDLNQIEIILVDDGSTDSSGRICDYYAGRDTRIRVFHKKNEGLVKARKTGVQIATGTYIGFVDSDDWIEKEMFYELYRMAVLHNADIVAEGVIEDRNGSRQYVKNMLPDGIYRGDKERIYLLTNMMNCEDYFNLGIQPYLWNKLIRRELALKHMLTVDEEIRIGEDGAALYPMMTDSNCIAVTSGYHYHYCIRKGSMIWKKEQGNKEYIGTCQLYKYLKSKLNECNVMPLLEKSLRRYIINNLLVRTYERYANYGADNVLYPFKGVKKGDSIILYGAGAFGRAVYEYASANNLLKVTLWVDRDAHSYQNLGLPVKQIDMVRPDEGVKVIIAVFSETAVKNIKDFLHGKGFLEEQLVWITITEKDEDAILLKLMN</sequence>
<evidence type="ECO:0000256" key="2">
    <source>
        <dbReference type="ARBA" id="ARBA00022679"/>
    </source>
</evidence>
<dbReference type="Gene3D" id="3.90.550.10">
    <property type="entry name" value="Spore Coat Polysaccharide Biosynthesis Protein SpsA, Chain A"/>
    <property type="match status" value="1"/>
</dbReference>
<proteinExistence type="predicted"/>
<dbReference type="SUPFAM" id="SSF53448">
    <property type="entry name" value="Nucleotide-diphospho-sugar transferases"/>
    <property type="match status" value="1"/>
</dbReference>
<evidence type="ECO:0000313" key="5">
    <source>
        <dbReference type="Proteomes" id="UP001451571"/>
    </source>
</evidence>
<dbReference type="CDD" id="cd00761">
    <property type="entry name" value="Glyco_tranf_GTA_type"/>
    <property type="match status" value="1"/>
</dbReference>
<evidence type="ECO:0000313" key="4">
    <source>
        <dbReference type="EMBL" id="XAH74915.1"/>
    </source>
</evidence>
<dbReference type="Pfam" id="PF00535">
    <property type="entry name" value="Glycos_transf_2"/>
    <property type="match status" value="1"/>
</dbReference>
<gene>
    <name evidence="4" type="ORF">V6984_03870</name>
</gene>
<organism evidence="4 5">
    <name type="scientific">Kineothrix sedimenti</name>
    <dbReference type="NCBI Taxonomy" id="3123317"/>
    <lineage>
        <taxon>Bacteria</taxon>
        <taxon>Bacillati</taxon>
        <taxon>Bacillota</taxon>
        <taxon>Clostridia</taxon>
        <taxon>Lachnospirales</taxon>
        <taxon>Lachnospiraceae</taxon>
        <taxon>Kineothrix</taxon>
    </lineage>
</organism>
<evidence type="ECO:0000256" key="1">
    <source>
        <dbReference type="ARBA" id="ARBA00022676"/>
    </source>
</evidence>
<protein>
    <submittedName>
        <fullName evidence="4">Glycosyltransferase</fullName>
        <ecNumber evidence="4">2.4.-.-</ecNumber>
    </submittedName>
</protein>
<dbReference type="EMBL" id="CP146256">
    <property type="protein sequence ID" value="XAH74915.1"/>
    <property type="molecule type" value="Genomic_DNA"/>
</dbReference>
<dbReference type="Proteomes" id="UP001451571">
    <property type="component" value="Chromosome"/>
</dbReference>
<dbReference type="InterPro" id="IPR029044">
    <property type="entry name" value="Nucleotide-diphossugar_trans"/>
</dbReference>
<dbReference type="InterPro" id="IPR001173">
    <property type="entry name" value="Glyco_trans_2-like"/>
</dbReference>
<evidence type="ECO:0000259" key="3">
    <source>
        <dbReference type="Pfam" id="PF00535"/>
    </source>
</evidence>
<keyword evidence="5" id="KW-1185">Reference proteome</keyword>
<feature type="domain" description="Glycosyltransferase 2-like" evidence="3">
    <location>
        <begin position="9"/>
        <end position="150"/>
    </location>
</feature>
<dbReference type="PANTHER" id="PTHR22916">
    <property type="entry name" value="GLYCOSYLTRANSFERASE"/>
    <property type="match status" value="1"/>
</dbReference>
<dbReference type="EC" id="2.4.-.-" evidence="4"/>
<name>A0ABZ3EZR2_9FIRM</name>